<evidence type="ECO:0000313" key="1">
    <source>
        <dbReference type="EMBL" id="MBX66322.1"/>
    </source>
</evidence>
<accession>A0A2P2QH52</accession>
<dbReference type="EMBL" id="GGEC01085838">
    <property type="protein sequence ID" value="MBX66322.1"/>
    <property type="molecule type" value="Transcribed_RNA"/>
</dbReference>
<dbReference type="AlphaFoldDB" id="A0A2P2QH52"/>
<organism evidence="1">
    <name type="scientific">Rhizophora mucronata</name>
    <name type="common">Asiatic mangrove</name>
    <dbReference type="NCBI Taxonomy" id="61149"/>
    <lineage>
        <taxon>Eukaryota</taxon>
        <taxon>Viridiplantae</taxon>
        <taxon>Streptophyta</taxon>
        <taxon>Embryophyta</taxon>
        <taxon>Tracheophyta</taxon>
        <taxon>Spermatophyta</taxon>
        <taxon>Magnoliopsida</taxon>
        <taxon>eudicotyledons</taxon>
        <taxon>Gunneridae</taxon>
        <taxon>Pentapetalae</taxon>
        <taxon>rosids</taxon>
        <taxon>fabids</taxon>
        <taxon>Malpighiales</taxon>
        <taxon>Rhizophoraceae</taxon>
        <taxon>Rhizophora</taxon>
    </lineage>
</organism>
<reference evidence="1" key="1">
    <citation type="submission" date="2018-02" db="EMBL/GenBank/DDBJ databases">
        <title>Rhizophora mucronata_Transcriptome.</title>
        <authorList>
            <person name="Meera S.P."/>
            <person name="Sreeshan A."/>
            <person name="Augustine A."/>
        </authorList>
    </citation>
    <scope>NUCLEOTIDE SEQUENCE</scope>
    <source>
        <tissue evidence="1">Leaf</tissue>
    </source>
</reference>
<sequence length="27" mass="3282">MSLIQTLCFLMWRKRKKSVRSIITVRS</sequence>
<name>A0A2P2QH52_RHIMU</name>
<proteinExistence type="predicted"/>
<protein>
    <submittedName>
        <fullName evidence="1">Uncharacterized protein</fullName>
    </submittedName>
</protein>